<evidence type="ECO:0000313" key="3">
    <source>
        <dbReference type="Proteomes" id="UP000301309"/>
    </source>
</evidence>
<keyword evidence="3" id="KW-1185">Reference proteome</keyword>
<dbReference type="AlphaFoldDB" id="A0A4D4LIA3"/>
<proteinExistence type="predicted"/>
<dbReference type="OrthoDB" id="2115488at201174"/>
<name>A0A4D4LIA3_STRVO</name>
<reference evidence="2 3" key="1">
    <citation type="journal article" date="2020" name="Int. J. Syst. Evol. Microbiol.">
        <title>Reclassification of Streptomyces castelarensis and Streptomyces sporoclivatus as later heterotypic synonyms of Streptomyces antimycoticus.</title>
        <authorList>
            <person name="Komaki H."/>
            <person name="Tamura T."/>
        </authorList>
    </citation>
    <scope>NUCLEOTIDE SEQUENCE [LARGE SCALE GENOMIC DNA]</scope>
    <source>
        <strain evidence="2 3">NBRC 13459</strain>
    </source>
</reference>
<dbReference type="RefSeq" id="WP_137982104.1">
    <property type="nucleotide sequence ID" value="NZ_BAAASO010000033.1"/>
</dbReference>
<feature type="region of interest" description="Disordered" evidence="1">
    <location>
        <begin position="45"/>
        <end position="65"/>
    </location>
</feature>
<sequence>MFTASMRQARLFRVVLGLVIRLAERRLGPVVHGATGEQLLIVSADGTGLMPDGDSREDPEAVNPK</sequence>
<gene>
    <name evidence="2" type="ORF">SVIO_108170</name>
</gene>
<dbReference type="EMBL" id="BJHW01000002">
    <property type="protein sequence ID" value="GDY60194.1"/>
    <property type="molecule type" value="Genomic_DNA"/>
</dbReference>
<organism evidence="2 3">
    <name type="scientific">Streptomyces violaceusniger</name>
    <dbReference type="NCBI Taxonomy" id="68280"/>
    <lineage>
        <taxon>Bacteria</taxon>
        <taxon>Bacillati</taxon>
        <taxon>Actinomycetota</taxon>
        <taxon>Actinomycetes</taxon>
        <taxon>Kitasatosporales</taxon>
        <taxon>Streptomycetaceae</taxon>
        <taxon>Streptomyces</taxon>
        <taxon>Streptomyces violaceusniger group</taxon>
    </lineage>
</organism>
<dbReference type="Proteomes" id="UP000301309">
    <property type="component" value="Unassembled WGS sequence"/>
</dbReference>
<accession>A0A4D4LIA3</accession>
<evidence type="ECO:0000256" key="1">
    <source>
        <dbReference type="SAM" id="MobiDB-lite"/>
    </source>
</evidence>
<comment type="caution">
    <text evidence="2">The sequence shown here is derived from an EMBL/GenBank/DDBJ whole genome shotgun (WGS) entry which is preliminary data.</text>
</comment>
<protein>
    <submittedName>
        <fullName evidence="2">Uncharacterized protein</fullName>
    </submittedName>
</protein>
<evidence type="ECO:0000313" key="2">
    <source>
        <dbReference type="EMBL" id="GDY60194.1"/>
    </source>
</evidence>